<sequence length="175" mass="20103">MLFLMTAFAVLPTNSFKQARKESMLVGFGNALPIFCALGGSCGVVYVFLYSLMKKLFTNVIMAISTIYYGLFFIILDFRKKIISPLPRSFQSQFATYVKANVMFYVVVNQHYQKGDVVWCHDYHLMFLPKCLKEHNSDMKVGWFLHTPFPFLEIHRTLPSRSKLLHVVLASDLVG</sequence>
<comment type="caution">
    <text evidence="1">The sequence shown here is derived from an EMBL/GenBank/DDBJ whole genome shotgun (WGS) entry which is preliminary data.</text>
</comment>
<reference evidence="1 2" key="1">
    <citation type="journal article" date="2022" name="Plant J.">
        <title>Chromosome-level genome of Camellia lanceoleosa provides a valuable resource for understanding genome evolution and self-incompatibility.</title>
        <authorList>
            <person name="Gong W."/>
            <person name="Xiao S."/>
            <person name="Wang L."/>
            <person name="Liao Z."/>
            <person name="Chang Y."/>
            <person name="Mo W."/>
            <person name="Hu G."/>
            <person name="Li W."/>
            <person name="Zhao G."/>
            <person name="Zhu H."/>
            <person name="Hu X."/>
            <person name="Ji K."/>
            <person name="Xiang X."/>
            <person name="Song Q."/>
            <person name="Yuan D."/>
            <person name="Jin S."/>
            <person name="Zhang L."/>
        </authorList>
    </citation>
    <scope>NUCLEOTIDE SEQUENCE [LARGE SCALE GENOMIC DNA]</scope>
    <source>
        <strain evidence="1">SQ_2022a</strain>
    </source>
</reference>
<gene>
    <name evidence="1" type="ORF">LOK49_LG14G02058</name>
</gene>
<evidence type="ECO:0000313" key="2">
    <source>
        <dbReference type="Proteomes" id="UP001060215"/>
    </source>
</evidence>
<accession>A0ACC0FA53</accession>
<organism evidence="1 2">
    <name type="scientific">Camellia lanceoleosa</name>
    <dbReference type="NCBI Taxonomy" id="1840588"/>
    <lineage>
        <taxon>Eukaryota</taxon>
        <taxon>Viridiplantae</taxon>
        <taxon>Streptophyta</taxon>
        <taxon>Embryophyta</taxon>
        <taxon>Tracheophyta</taxon>
        <taxon>Spermatophyta</taxon>
        <taxon>Magnoliopsida</taxon>
        <taxon>eudicotyledons</taxon>
        <taxon>Gunneridae</taxon>
        <taxon>Pentapetalae</taxon>
        <taxon>asterids</taxon>
        <taxon>Ericales</taxon>
        <taxon>Theaceae</taxon>
        <taxon>Camellia</taxon>
    </lineage>
</organism>
<dbReference type="EMBL" id="CM045772">
    <property type="protein sequence ID" value="KAI7985364.1"/>
    <property type="molecule type" value="Genomic_DNA"/>
</dbReference>
<name>A0ACC0FA53_9ERIC</name>
<protein>
    <submittedName>
        <fullName evidence="1">Alpha,alpha-trehalose-phosphate synthase [UDP-forming] 1</fullName>
    </submittedName>
</protein>
<evidence type="ECO:0000313" key="1">
    <source>
        <dbReference type="EMBL" id="KAI7985364.1"/>
    </source>
</evidence>
<dbReference type="Proteomes" id="UP001060215">
    <property type="component" value="Chromosome 15"/>
</dbReference>
<proteinExistence type="predicted"/>
<keyword evidence="2" id="KW-1185">Reference proteome</keyword>